<sequence length="122" mass="14489">MSGIPFEWNRITIYPKIDLVDKQTTFGLVWHPAQAEEILQALYGEWQVKDVNFDTIICAKNLKGFSLLTQCFAYSRICVLWQQNRWVKLKPLIEQIRRFHPSDALLDKLEKQLHMELQNEQK</sequence>
<evidence type="ECO:0008006" key="3">
    <source>
        <dbReference type="Google" id="ProtNLM"/>
    </source>
</evidence>
<reference evidence="1 2" key="1">
    <citation type="submission" date="2024-06" db="EMBL/GenBank/DDBJ databases">
        <authorList>
            <person name="Chen R.Y."/>
        </authorList>
    </citation>
    <scope>NUCLEOTIDE SEQUENCE [LARGE SCALE GENOMIC DNA]</scope>
    <source>
        <strain evidence="1 2">D2</strain>
    </source>
</reference>
<comment type="caution">
    <text evidence="1">The sequence shown here is derived from an EMBL/GenBank/DDBJ whole genome shotgun (WGS) entry which is preliminary data.</text>
</comment>
<name>A0ABV1RH34_9ALTE</name>
<keyword evidence="2" id="KW-1185">Reference proteome</keyword>
<organism evidence="1 2">
    <name type="scientific">Catenovulum sediminis</name>
    <dbReference type="NCBI Taxonomy" id="1740262"/>
    <lineage>
        <taxon>Bacteria</taxon>
        <taxon>Pseudomonadati</taxon>
        <taxon>Pseudomonadota</taxon>
        <taxon>Gammaproteobacteria</taxon>
        <taxon>Alteromonadales</taxon>
        <taxon>Alteromonadaceae</taxon>
        <taxon>Catenovulum</taxon>
    </lineage>
</organism>
<dbReference type="EMBL" id="JBELOE010000209">
    <property type="protein sequence ID" value="MER2492257.1"/>
    <property type="molecule type" value="Genomic_DNA"/>
</dbReference>
<evidence type="ECO:0000313" key="2">
    <source>
        <dbReference type="Proteomes" id="UP001467690"/>
    </source>
</evidence>
<accession>A0ABV1RH34</accession>
<dbReference type="Proteomes" id="UP001467690">
    <property type="component" value="Unassembled WGS sequence"/>
</dbReference>
<evidence type="ECO:0000313" key="1">
    <source>
        <dbReference type="EMBL" id="MER2492257.1"/>
    </source>
</evidence>
<gene>
    <name evidence="1" type="ORF">ABS311_10215</name>
</gene>
<protein>
    <recommendedName>
        <fullName evidence="3">DUF3630 domain-containing protein</fullName>
    </recommendedName>
</protein>
<dbReference type="RefSeq" id="WP_350401756.1">
    <property type="nucleotide sequence ID" value="NZ_JBELOE010000209.1"/>
</dbReference>
<proteinExistence type="predicted"/>